<name>A0A5B8VBM8_9BACT</name>
<protein>
    <submittedName>
        <fullName evidence="1">Uncharacterized protein</fullName>
    </submittedName>
</protein>
<evidence type="ECO:0000313" key="2">
    <source>
        <dbReference type="Proteomes" id="UP000321533"/>
    </source>
</evidence>
<keyword evidence="2" id="KW-1185">Reference proteome</keyword>
<dbReference type="OrthoDB" id="671953at2"/>
<reference evidence="1 2" key="1">
    <citation type="journal article" date="2016" name="Int. J. Syst. Evol. Microbiol.">
        <title>Panacibacter ginsenosidivorans gen. nov., sp. nov., with ginsenoside converting activity isolated from soil of a ginseng field.</title>
        <authorList>
            <person name="Siddiqi M.Z."/>
            <person name="Muhammad Shafi S."/>
            <person name="Choi K.D."/>
            <person name="Im W.T."/>
        </authorList>
    </citation>
    <scope>NUCLEOTIDE SEQUENCE [LARGE SCALE GENOMIC DNA]</scope>
    <source>
        <strain evidence="1 2">Gsoil1550</strain>
    </source>
</reference>
<dbReference type="EMBL" id="CP042435">
    <property type="protein sequence ID" value="QEC68669.1"/>
    <property type="molecule type" value="Genomic_DNA"/>
</dbReference>
<proteinExistence type="predicted"/>
<gene>
    <name evidence="1" type="ORF">FRZ67_15645</name>
</gene>
<dbReference type="RefSeq" id="WP_147190925.1">
    <property type="nucleotide sequence ID" value="NZ_CP042435.1"/>
</dbReference>
<dbReference type="Proteomes" id="UP000321533">
    <property type="component" value="Chromosome"/>
</dbReference>
<organism evidence="1 2">
    <name type="scientific">Panacibacter ginsenosidivorans</name>
    <dbReference type="NCBI Taxonomy" id="1813871"/>
    <lineage>
        <taxon>Bacteria</taxon>
        <taxon>Pseudomonadati</taxon>
        <taxon>Bacteroidota</taxon>
        <taxon>Chitinophagia</taxon>
        <taxon>Chitinophagales</taxon>
        <taxon>Chitinophagaceae</taxon>
        <taxon>Panacibacter</taxon>
    </lineage>
</organism>
<evidence type="ECO:0000313" key="1">
    <source>
        <dbReference type="EMBL" id="QEC68669.1"/>
    </source>
</evidence>
<sequence length="156" mass="17969">MPQEFNQYQIAALQQLADYRGVFKTGGSILTLKTKPVKGSKITLQQFIDSFIEIFCQNNFADTDYSFIQNKPNGISAMEEWVKSVDIKTILQCFTYAIWTDKTFDGYFLRKINDQSAELLLIRLNEILSQNYRQQNLQRTKVTVINAQHAAAIKSK</sequence>
<dbReference type="AlphaFoldDB" id="A0A5B8VBM8"/>
<dbReference type="KEGG" id="pgin:FRZ67_15645"/>
<accession>A0A5B8VBM8</accession>